<keyword evidence="2" id="KW-1185">Reference proteome</keyword>
<reference evidence="1" key="1">
    <citation type="submission" date="2022-03" db="EMBL/GenBank/DDBJ databases">
        <authorList>
            <person name="Lindestad O."/>
        </authorList>
    </citation>
    <scope>NUCLEOTIDE SEQUENCE</scope>
</reference>
<protein>
    <submittedName>
        <fullName evidence="1">Jg10457 protein</fullName>
    </submittedName>
</protein>
<evidence type="ECO:0000313" key="2">
    <source>
        <dbReference type="Proteomes" id="UP000838756"/>
    </source>
</evidence>
<proteinExistence type="predicted"/>
<accession>A0A8S4REA1</accession>
<dbReference type="EMBL" id="CAKXAJ010025115">
    <property type="protein sequence ID" value="CAH2235205.1"/>
    <property type="molecule type" value="Genomic_DNA"/>
</dbReference>
<sequence>MSRSDERVRGGAYARRSARLSLPMRIGERPSASGQEAFSSPGGHVANLGRLAGADGMARCPADVGLARAKVHFRIRTRCRVMRPAARLLRCRVSRSMVVNVLNNLSYFCTVFASV</sequence>
<organism evidence="1 2">
    <name type="scientific">Pararge aegeria aegeria</name>
    <dbReference type="NCBI Taxonomy" id="348720"/>
    <lineage>
        <taxon>Eukaryota</taxon>
        <taxon>Metazoa</taxon>
        <taxon>Ecdysozoa</taxon>
        <taxon>Arthropoda</taxon>
        <taxon>Hexapoda</taxon>
        <taxon>Insecta</taxon>
        <taxon>Pterygota</taxon>
        <taxon>Neoptera</taxon>
        <taxon>Endopterygota</taxon>
        <taxon>Lepidoptera</taxon>
        <taxon>Glossata</taxon>
        <taxon>Ditrysia</taxon>
        <taxon>Papilionoidea</taxon>
        <taxon>Nymphalidae</taxon>
        <taxon>Satyrinae</taxon>
        <taxon>Satyrini</taxon>
        <taxon>Parargina</taxon>
        <taxon>Pararge</taxon>
    </lineage>
</organism>
<name>A0A8S4REA1_9NEOP</name>
<dbReference type="AlphaFoldDB" id="A0A8S4REA1"/>
<comment type="caution">
    <text evidence="1">The sequence shown here is derived from an EMBL/GenBank/DDBJ whole genome shotgun (WGS) entry which is preliminary data.</text>
</comment>
<gene>
    <name evidence="1" type="primary">jg10457</name>
    <name evidence="1" type="ORF">PAEG_LOCUS12877</name>
</gene>
<dbReference type="Proteomes" id="UP000838756">
    <property type="component" value="Unassembled WGS sequence"/>
</dbReference>
<evidence type="ECO:0000313" key="1">
    <source>
        <dbReference type="EMBL" id="CAH2235205.1"/>
    </source>
</evidence>